<feature type="transmembrane region" description="Helical" evidence="6">
    <location>
        <begin position="6"/>
        <end position="30"/>
    </location>
</feature>
<keyword evidence="5 6" id="KW-0472">Membrane</keyword>
<dbReference type="EMBL" id="JACKTY010000041">
    <property type="protein sequence ID" value="MCV7229431.1"/>
    <property type="molecule type" value="Genomic_DNA"/>
</dbReference>
<dbReference type="InterPro" id="IPR000866">
    <property type="entry name" value="AhpC/TSA"/>
</dbReference>
<sequence>MYMLALIGFLGGLITGISPCILPVIPVIFFSGADSGRHDQSPLQETEEHQGSVATAIRTKRSLAETLRPYRVIGGLVLSFSVVTLAGSALLSLLHLPQDAIRWLGIAALTVIGLGLIFPQFEDMLERPFARIPQWNVSQGRSGFGLGLALGLLFVPCAGPVLAAIVLAGATGSIGINTVVLTMSFAIGTAIPLLAFALAGQRISERVGAFRRRQRQIRVVGGIVMLAFAMAIALNVPAALQRMVPDYTSALQDRVGGSGPIADKLDLGGLVNDQNRQLSNCTNGAAQLENCGPAPDVTGITGWFNTPGNAPLDLKSLRGKVVLIDFWAYSCINCQRAIPHVTDWYSKYKNAGLEVIGVHSPEYAFEKVPGNVVSGAADLGITYPVALDNKLSTWTNYRNRYWPAEYLIDASGTVRHIKFGEGDYNVTENLIRQLLHDADPGASLPPPSDFADATPPAGLTPETYFSVGKVVNYGGGGTYDAGTATFDYPATLADDTFALRGPFTLDYQGALAAGDMSSIELNFNAKNVYLVVGGQGTVTVEADGKTRAIPISGPPTSHQLIGADQVGRRHLEVRLSKGLQAFSFTYG</sequence>
<evidence type="ECO:0000256" key="6">
    <source>
        <dbReference type="SAM" id="Phobius"/>
    </source>
</evidence>
<dbReference type="Proteomes" id="UP001526201">
    <property type="component" value="Unassembled WGS sequence"/>
</dbReference>
<feature type="transmembrane region" description="Helical" evidence="6">
    <location>
        <begin position="70"/>
        <end position="94"/>
    </location>
</feature>
<feature type="transmembrane region" description="Helical" evidence="6">
    <location>
        <begin position="142"/>
        <end position="168"/>
    </location>
</feature>
<evidence type="ECO:0000313" key="9">
    <source>
        <dbReference type="Proteomes" id="UP001526201"/>
    </source>
</evidence>
<evidence type="ECO:0000256" key="3">
    <source>
        <dbReference type="ARBA" id="ARBA00022692"/>
    </source>
</evidence>
<dbReference type="PANTHER" id="PTHR42852">
    <property type="entry name" value="THIOL:DISULFIDE INTERCHANGE PROTEIN DSBE"/>
    <property type="match status" value="1"/>
</dbReference>
<reference evidence="8 9" key="1">
    <citation type="journal article" date="2022" name="BMC Genomics">
        <title>Comparative genome analysis of mycobacteria focusing on tRNA and non-coding RNA.</title>
        <authorList>
            <person name="Behra P.R.K."/>
            <person name="Pettersson B.M.F."/>
            <person name="Ramesh M."/>
            <person name="Das S."/>
            <person name="Dasgupta S."/>
            <person name="Kirsebom L.A."/>
        </authorList>
    </citation>
    <scope>NUCLEOTIDE SEQUENCE [LARGE SCALE GENOMIC DNA]</scope>
    <source>
        <strain evidence="8 9">DSM 44078</strain>
    </source>
</reference>
<dbReference type="Gene3D" id="2.60.120.260">
    <property type="entry name" value="Galactose-binding domain-like"/>
    <property type="match status" value="1"/>
</dbReference>
<dbReference type="RefSeq" id="WP_264070658.1">
    <property type="nucleotide sequence ID" value="NZ_JACKTY010000041.1"/>
</dbReference>
<protein>
    <submittedName>
        <fullName evidence="8">Cytochrome c biogenesis protein DipZ</fullName>
    </submittedName>
</protein>
<dbReference type="Pfam" id="PF02683">
    <property type="entry name" value="DsbD_TM"/>
    <property type="match status" value="1"/>
</dbReference>
<dbReference type="PROSITE" id="PS51352">
    <property type="entry name" value="THIOREDOXIN_2"/>
    <property type="match status" value="1"/>
</dbReference>
<organism evidence="8 9">
    <name type="scientific">Mycolicibacterium komossense</name>
    <dbReference type="NCBI Taxonomy" id="1779"/>
    <lineage>
        <taxon>Bacteria</taxon>
        <taxon>Bacillati</taxon>
        <taxon>Actinomycetota</taxon>
        <taxon>Actinomycetes</taxon>
        <taxon>Mycobacteriales</taxon>
        <taxon>Mycobacteriaceae</taxon>
        <taxon>Mycolicibacterium</taxon>
    </lineage>
</organism>
<evidence type="ECO:0000256" key="4">
    <source>
        <dbReference type="ARBA" id="ARBA00022989"/>
    </source>
</evidence>
<dbReference type="InterPro" id="IPR041017">
    <property type="entry name" value="Thioredoxin_10"/>
</dbReference>
<evidence type="ECO:0000256" key="5">
    <source>
        <dbReference type="ARBA" id="ARBA00023136"/>
    </source>
</evidence>
<keyword evidence="2" id="KW-1003">Cell membrane</keyword>
<feature type="transmembrane region" description="Helical" evidence="6">
    <location>
        <begin position="174"/>
        <end position="198"/>
    </location>
</feature>
<proteinExistence type="predicted"/>
<dbReference type="Gene3D" id="3.40.30.10">
    <property type="entry name" value="Glutaredoxin"/>
    <property type="match status" value="1"/>
</dbReference>
<accession>A0ABT3CIS0</accession>
<dbReference type="InterPro" id="IPR036249">
    <property type="entry name" value="Thioredoxin-like_sf"/>
</dbReference>
<evidence type="ECO:0000256" key="2">
    <source>
        <dbReference type="ARBA" id="ARBA00022475"/>
    </source>
</evidence>
<dbReference type="Pfam" id="PF17991">
    <property type="entry name" value="Thioredoxin_10"/>
    <property type="match status" value="1"/>
</dbReference>
<comment type="caution">
    <text evidence="8">The sequence shown here is derived from an EMBL/GenBank/DDBJ whole genome shotgun (WGS) entry which is preliminary data.</text>
</comment>
<dbReference type="PANTHER" id="PTHR42852:SF13">
    <property type="entry name" value="PROTEIN DIPZ"/>
    <property type="match status" value="1"/>
</dbReference>
<keyword evidence="3 6" id="KW-0812">Transmembrane</keyword>
<keyword evidence="4 6" id="KW-1133">Transmembrane helix</keyword>
<evidence type="ECO:0000256" key="1">
    <source>
        <dbReference type="ARBA" id="ARBA00004651"/>
    </source>
</evidence>
<evidence type="ECO:0000313" key="8">
    <source>
        <dbReference type="EMBL" id="MCV7229431.1"/>
    </source>
</evidence>
<gene>
    <name evidence="8" type="ORF">H7J73_25810</name>
</gene>
<evidence type="ECO:0000259" key="7">
    <source>
        <dbReference type="PROSITE" id="PS51352"/>
    </source>
</evidence>
<keyword evidence="9" id="KW-1185">Reference proteome</keyword>
<dbReference type="CDD" id="cd03012">
    <property type="entry name" value="TlpA_like_DipZ_like"/>
    <property type="match status" value="1"/>
</dbReference>
<dbReference type="InterPro" id="IPR013766">
    <property type="entry name" value="Thioredoxin_domain"/>
</dbReference>
<name>A0ABT3CIS0_9MYCO</name>
<dbReference type="Pfam" id="PF00578">
    <property type="entry name" value="AhpC-TSA"/>
    <property type="match status" value="1"/>
</dbReference>
<dbReference type="InterPro" id="IPR003834">
    <property type="entry name" value="Cyt_c_assmbl_TM_dom"/>
</dbReference>
<comment type="subcellular location">
    <subcellularLocation>
        <location evidence="1">Cell membrane</location>
        <topology evidence="1">Multi-pass membrane protein</topology>
    </subcellularLocation>
</comment>
<feature type="domain" description="Thioredoxin" evidence="7">
    <location>
        <begin position="288"/>
        <end position="436"/>
    </location>
</feature>
<feature type="transmembrane region" description="Helical" evidence="6">
    <location>
        <begin position="219"/>
        <end position="240"/>
    </location>
</feature>
<dbReference type="SUPFAM" id="SSF52833">
    <property type="entry name" value="Thioredoxin-like"/>
    <property type="match status" value="1"/>
</dbReference>
<dbReference type="InterPro" id="IPR050553">
    <property type="entry name" value="Thioredoxin_ResA/DsbE_sf"/>
</dbReference>